<dbReference type="FunCoup" id="R7U9L1">
    <property type="interactions" value="31"/>
</dbReference>
<keyword evidence="5 9" id="KW-0472">Membrane</keyword>
<feature type="transmembrane region" description="Helical" evidence="9">
    <location>
        <begin position="204"/>
        <end position="225"/>
    </location>
</feature>
<dbReference type="OrthoDB" id="9990906at2759"/>
<dbReference type="PANTHER" id="PTHR24243:SF230">
    <property type="entry name" value="G-PROTEIN COUPLED RECEPTORS FAMILY 1 PROFILE DOMAIN-CONTAINING PROTEIN"/>
    <property type="match status" value="1"/>
</dbReference>
<proteinExistence type="inferred from homology"/>
<gene>
    <name evidence="11" type="ORF">CAPTEDRAFT_64354</name>
</gene>
<keyword evidence="13" id="KW-1185">Reference proteome</keyword>
<comment type="similarity">
    <text evidence="8">Belongs to the G-protein coupled receptor 1 family.</text>
</comment>
<dbReference type="EnsemblMetazoa" id="CapteT64354">
    <property type="protein sequence ID" value="CapteP64354"/>
    <property type="gene ID" value="CapteG64354"/>
</dbReference>
<feature type="transmembrane region" description="Helical" evidence="9">
    <location>
        <begin position="112"/>
        <end position="133"/>
    </location>
</feature>
<protein>
    <recommendedName>
        <fullName evidence="10">G-protein coupled receptors family 1 profile domain-containing protein</fullName>
    </recommendedName>
</protein>
<feature type="transmembrane region" description="Helical" evidence="9">
    <location>
        <begin position="71"/>
        <end position="91"/>
    </location>
</feature>
<organism evidence="11">
    <name type="scientific">Capitella teleta</name>
    <name type="common">Polychaete worm</name>
    <dbReference type="NCBI Taxonomy" id="283909"/>
    <lineage>
        <taxon>Eukaryota</taxon>
        <taxon>Metazoa</taxon>
        <taxon>Spiralia</taxon>
        <taxon>Lophotrochozoa</taxon>
        <taxon>Annelida</taxon>
        <taxon>Polychaeta</taxon>
        <taxon>Sedentaria</taxon>
        <taxon>Scolecida</taxon>
        <taxon>Capitellidae</taxon>
        <taxon>Capitella</taxon>
    </lineage>
</organism>
<feature type="transmembrane region" description="Helical" evidence="9">
    <location>
        <begin position="253"/>
        <end position="272"/>
    </location>
</feature>
<sequence length="287" mass="32616">YFIPVIISLGVIGNIFSLMVFLGTHMRRRSFSVYLASIAIADTGFLLSLSLTWLEYVNVNVFHSSGWCQLAIYLSYVSSFLSVWFVVSFTVERYIAVCHPLKRPAMCTAERAWNVVFGLSLLAAAAYSVTLWTSGIAEVDGILGDTYYVCTPLKKYMAVHNALTYVDSVHTLLVPFVTIIVLNSRIAIRARGRPTLCSKAQLQVTKMLLISSSLFLLINTPSYVLRVRNQVLAVLNCQESVHDQQFQMLLQQIFQLIYYSNFALNFVVYSICSSKFRQAFIRFWRQM</sequence>
<evidence type="ECO:0000256" key="9">
    <source>
        <dbReference type="SAM" id="Phobius"/>
    </source>
</evidence>
<evidence type="ECO:0000256" key="8">
    <source>
        <dbReference type="RuleBase" id="RU000688"/>
    </source>
</evidence>
<evidence type="ECO:0000256" key="1">
    <source>
        <dbReference type="ARBA" id="ARBA00004141"/>
    </source>
</evidence>
<comment type="subcellular location">
    <subcellularLocation>
        <location evidence="1">Membrane</location>
        <topology evidence="1">Multi-pass membrane protein</topology>
    </subcellularLocation>
</comment>
<dbReference type="HOGENOM" id="CLU_009579_24_0_1"/>
<reference evidence="12" key="3">
    <citation type="submission" date="2015-06" db="UniProtKB">
        <authorList>
            <consortium name="EnsemblMetazoa"/>
        </authorList>
    </citation>
    <scope>IDENTIFICATION</scope>
</reference>
<dbReference type="PRINTS" id="PR00237">
    <property type="entry name" value="GPCRRHODOPSN"/>
</dbReference>
<evidence type="ECO:0000313" key="12">
    <source>
        <dbReference type="EnsemblMetazoa" id="CapteP64354"/>
    </source>
</evidence>
<dbReference type="PROSITE" id="PS50262">
    <property type="entry name" value="G_PROTEIN_RECEP_F1_2"/>
    <property type="match status" value="1"/>
</dbReference>
<evidence type="ECO:0000256" key="3">
    <source>
        <dbReference type="ARBA" id="ARBA00022989"/>
    </source>
</evidence>
<keyword evidence="7 8" id="KW-0807">Transducer</keyword>
<evidence type="ECO:0000256" key="6">
    <source>
        <dbReference type="ARBA" id="ARBA00023170"/>
    </source>
</evidence>
<dbReference type="GO" id="GO:0004930">
    <property type="term" value="F:G protein-coupled receptor activity"/>
    <property type="evidence" value="ECO:0007669"/>
    <property type="project" value="UniProtKB-KW"/>
</dbReference>
<feature type="transmembrane region" description="Helical" evidence="9">
    <location>
        <begin position="31"/>
        <end position="51"/>
    </location>
</feature>
<keyword evidence="2 8" id="KW-0812">Transmembrane</keyword>
<evidence type="ECO:0000313" key="11">
    <source>
        <dbReference type="EMBL" id="ELU00483.1"/>
    </source>
</evidence>
<dbReference type="GO" id="GO:0005886">
    <property type="term" value="C:plasma membrane"/>
    <property type="evidence" value="ECO:0007669"/>
    <property type="project" value="TreeGrafter"/>
</dbReference>
<dbReference type="Gene3D" id="1.20.1070.10">
    <property type="entry name" value="Rhodopsin 7-helix transmembrane proteins"/>
    <property type="match status" value="1"/>
</dbReference>
<name>R7U9L1_CAPTE</name>
<keyword evidence="6 8" id="KW-0675">Receptor</keyword>
<feature type="transmembrane region" description="Helical" evidence="9">
    <location>
        <begin position="162"/>
        <end position="183"/>
    </location>
</feature>
<feature type="non-terminal residue" evidence="11">
    <location>
        <position position="287"/>
    </location>
</feature>
<keyword evidence="4 8" id="KW-0297">G-protein coupled receptor</keyword>
<dbReference type="PROSITE" id="PS00237">
    <property type="entry name" value="G_PROTEIN_RECEP_F1_1"/>
    <property type="match status" value="1"/>
</dbReference>
<dbReference type="STRING" id="283909.R7U9L1"/>
<feature type="non-terminal residue" evidence="11">
    <location>
        <position position="1"/>
    </location>
</feature>
<evidence type="ECO:0000256" key="2">
    <source>
        <dbReference type="ARBA" id="ARBA00022692"/>
    </source>
</evidence>
<dbReference type="EMBL" id="KB305961">
    <property type="protein sequence ID" value="ELU00483.1"/>
    <property type="molecule type" value="Genomic_DNA"/>
</dbReference>
<accession>R7U9L1</accession>
<reference evidence="13" key="1">
    <citation type="submission" date="2012-12" db="EMBL/GenBank/DDBJ databases">
        <authorList>
            <person name="Hellsten U."/>
            <person name="Grimwood J."/>
            <person name="Chapman J.A."/>
            <person name="Shapiro H."/>
            <person name="Aerts A."/>
            <person name="Otillar R.P."/>
            <person name="Terry A.Y."/>
            <person name="Boore J.L."/>
            <person name="Simakov O."/>
            <person name="Marletaz F."/>
            <person name="Cho S.-J."/>
            <person name="Edsinger-Gonzales E."/>
            <person name="Havlak P."/>
            <person name="Kuo D.-H."/>
            <person name="Larsson T."/>
            <person name="Lv J."/>
            <person name="Arendt D."/>
            <person name="Savage R."/>
            <person name="Osoegawa K."/>
            <person name="de Jong P."/>
            <person name="Lindberg D.R."/>
            <person name="Seaver E.C."/>
            <person name="Weisblat D.A."/>
            <person name="Putnam N.H."/>
            <person name="Grigoriev I.V."/>
            <person name="Rokhsar D.S."/>
        </authorList>
    </citation>
    <scope>NUCLEOTIDE SEQUENCE</scope>
    <source>
        <strain evidence="13">I ESC-2004</strain>
    </source>
</reference>
<feature type="transmembrane region" description="Helical" evidence="9">
    <location>
        <begin position="6"/>
        <end position="24"/>
    </location>
</feature>
<dbReference type="CDD" id="cd14978">
    <property type="entry name" value="7tmA_FMRFamide_R-like"/>
    <property type="match status" value="1"/>
</dbReference>
<keyword evidence="3 9" id="KW-1133">Transmembrane helix</keyword>
<dbReference type="OMA" id="HINSCQH"/>
<evidence type="ECO:0000256" key="5">
    <source>
        <dbReference type="ARBA" id="ARBA00023136"/>
    </source>
</evidence>
<dbReference type="InterPro" id="IPR017452">
    <property type="entry name" value="GPCR_Rhodpsn_7TM"/>
</dbReference>
<reference evidence="11 13" key="2">
    <citation type="journal article" date="2013" name="Nature">
        <title>Insights into bilaterian evolution from three spiralian genomes.</title>
        <authorList>
            <person name="Simakov O."/>
            <person name="Marletaz F."/>
            <person name="Cho S.J."/>
            <person name="Edsinger-Gonzales E."/>
            <person name="Havlak P."/>
            <person name="Hellsten U."/>
            <person name="Kuo D.H."/>
            <person name="Larsson T."/>
            <person name="Lv J."/>
            <person name="Arendt D."/>
            <person name="Savage R."/>
            <person name="Osoegawa K."/>
            <person name="de Jong P."/>
            <person name="Grimwood J."/>
            <person name="Chapman J.A."/>
            <person name="Shapiro H."/>
            <person name="Aerts A."/>
            <person name="Otillar R.P."/>
            <person name="Terry A.Y."/>
            <person name="Boore J.L."/>
            <person name="Grigoriev I.V."/>
            <person name="Lindberg D.R."/>
            <person name="Seaver E.C."/>
            <person name="Weisblat D.A."/>
            <person name="Putnam N.H."/>
            <person name="Rokhsar D.S."/>
        </authorList>
    </citation>
    <scope>NUCLEOTIDE SEQUENCE</scope>
    <source>
        <strain evidence="11 13">I ESC-2004</strain>
    </source>
</reference>
<evidence type="ECO:0000259" key="10">
    <source>
        <dbReference type="PROSITE" id="PS50262"/>
    </source>
</evidence>
<evidence type="ECO:0000313" key="13">
    <source>
        <dbReference type="Proteomes" id="UP000014760"/>
    </source>
</evidence>
<dbReference type="SUPFAM" id="SSF81321">
    <property type="entry name" value="Family A G protein-coupled receptor-like"/>
    <property type="match status" value="1"/>
</dbReference>
<evidence type="ECO:0000256" key="4">
    <source>
        <dbReference type="ARBA" id="ARBA00023040"/>
    </source>
</evidence>
<dbReference type="PANTHER" id="PTHR24243">
    <property type="entry name" value="G-PROTEIN COUPLED RECEPTOR"/>
    <property type="match status" value="1"/>
</dbReference>
<dbReference type="Pfam" id="PF00001">
    <property type="entry name" value="7tm_1"/>
    <property type="match status" value="1"/>
</dbReference>
<dbReference type="Proteomes" id="UP000014760">
    <property type="component" value="Unassembled WGS sequence"/>
</dbReference>
<dbReference type="AlphaFoldDB" id="R7U9L1"/>
<dbReference type="InterPro" id="IPR000276">
    <property type="entry name" value="GPCR_Rhodpsn"/>
</dbReference>
<dbReference type="EMBL" id="AMQN01009677">
    <property type="status" value="NOT_ANNOTATED_CDS"/>
    <property type="molecule type" value="Genomic_DNA"/>
</dbReference>
<evidence type="ECO:0000256" key="7">
    <source>
        <dbReference type="ARBA" id="ARBA00023224"/>
    </source>
</evidence>
<feature type="domain" description="G-protein coupled receptors family 1 profile" evidence="10">
    <location>
        <begin position="13"/>
        <end position="269"/>
    </location>
</feature>